<feature type="region of interest" description="Disordered" evidence="1">
    <location>
        <begin position="467"/>
        <end position="508"/>
    </location>
</feature>
<evidence type="ECO:0000256" key="1">
    <source>
        <dbReference type="SAM" id="MobiDB-lite"/>
    </source>
</evidence>
<reference evidence="3 4" key="1">
    <citation type="submission" date="2022-10" db="EMBL/GenBank/DDBJ databases">
        <title>Xanthomonas sp. H13-6.</title>
        <authorList>
            <person name="Liu X."/>
            <person name="Deng Z."/>
            <person name="Jiang Y."/>
            <person name="Yu T."/>
            <person name="Ai J."/>
        </authorList>
    </citation>
    <scope>NUCLEOTIDE SEQUENCE [LARGE SCALE GENOMIC DNA]</scope>
    <source>
        <strain evidence="3 4">H13-6</strain>
    </source>
</reference>
<evidence type="ECO:0000313" key="4">
    <source>
        <dbReference type="Proteomes" id="UP001209922"/>
    </source>
</evidence>
<keyword evidence="4" id="KW-1185">Reference proteome</keyword>
<dbReference type="RefSeq" id="WP_265127525.1">
    <property type="nucleotide sequence ID" value="NZ_JAPCHY010000005.1"/>
</dbReference>
<dbReference type="SUPFAM" id="SSF54523">
    <property type="entry name" value="Pili subunits"/>
    <property type="match status" value="1"/>
</dbReference>
<dbReference type="Proteomes" id="UP001209922">
    <property type="component" value="Unassembled WGS sequence"/>
</dbReference>
<sequence length="616" mass="64215">MLITSTRDQRGITLIEIILVCAIVAAATAGLFVFAKKTSVTAAVEKEQRQVEDIVKTVDSMFALQPNFAALGTNGAEYLSTRGAARAGLNLGKDAGGTATLTTALGSGELNLAAWSVDTGTGPAVPNSGYRLAYQGLTANECSRLVTATYSIAHQVSVARNGLDDSGATALASRGKLTASPEQIAETCSGSRAPSVFLYFAPARAIAATTAATPVPAPRCKPVHETQQVACPAGQIGSITQERDGTCTGPGNALVYTAWTTTDNTCAAAVSPPPTVTPPVVADSCSTETFTRVEACPAGQTGHIIQQRTLDSCAGTYTPWTTTSTTCQSPVPGATCTPTTEERQLSCPPGQTSPSLPPIIQVRSSSCSSPTATPDWTPWETIRNTCRGTATCVAPAPEWRPAPYKGACPAGMTGTGSNWTTGERRTWTCPSPTGSPTNTGWVWDGTSGVFVDNGDCVANCVVPSPSTQTNTETRTATQTLSCPAGQSGAITQSRSEVRTQTRTASCPTATGPVSWTPWSAWSAWAGVSEWATVSNTCNVLPPLPGCYCSGSYFDGVGFVNSFGSFPNLAACETARAGNTSRQCRAEITPFPTGSSCYHMVRNSWHSEPRRMFCEAI</sequence>
<feature type="compositionally biased region" description="Low complexity" evidence="1">
    <location>
        <begin position="467"/>
        <end position="479"/>
    </location>
</feature>
<proteinExistence type="predicted"/>
<keyword evidence="2" id="KW-1133">Transmembrane helix</keyword>
<dbReference type="EMBL" id="JAPCHY010000005">
    <property type="protein sequence ID" value="MCW4472567.1"/>
    <property type="molecule type" value="Genomic_DNA"/>
</dbReference>
<keyword evidence="2" id="KW-0812">Transmembrane</keyword>
<keyword evidence="2" id="KW-0472">Membrane</keyword>
<feature type="compositionally biased region" description="Polar residues" evidence="1">
    <location>
        <begin position="488"/>
        <end position="508"/>
    </location>
</feature>
<comment type="caution">
    <text evidence="3">The sequence shown here is derived from an EMBL/GenBank/DDBJ whole genome shotgun (WGS) entry which is preliminary data.</text>
</comment>
<feature type="region of interest" description="Disordered" evidence="1">
    <location>
        <begin position="324"/>
        <end position="354"/>
    </location>
</feature>
<evidence type="ECO:0000313" key="3">
    <source>
        <dbReference type="EMBL" id="MCW4472567.1"/>
    </source>
</evidence>
<feature type="transmembrane region" description="Helical" evidence="2">
    <location>
        <begin position="12"/>
        <end position="35"/>
    </location>
</feature>
<accession>A0ABT3JVR9</accession>
<evidence type="ECO:0000256" key="2">
    <source>
        <dbReference type="SAM" id="Phobius"/>
    </source>
</evidence>
<organism evidence="3 4">
    <name type="scientific">Xanthomonas chitinilytica</name>
    <dbReference type="NCBI Taxonomy" id="2989819"/>
    <lineage>
        <taxon>Bacteria</taxon>
        <taxon>Pseudomonadati</taxon>
        <taxon>Pseudomonadota</taxon>
        <taxon>Gammaproteobacteria</taxon>
        <taxon>Lysobacterales</taxon>
        <taxon>Lysobacteraceae</taxon>
        <taxon>Xanthomonas</taxon>
    </lineage>
</organism>
<name>A0ABT3JVR9_9XANT</name>
<dbReference type="Gene3D" id="3.30.1690.10">
    <property type="entry name" value="TcpA-like pilin"/>
    <property type="match status" value="1"/>
</dbReference>
<dbReference type="InterPro" id="IPR045584">
    <property type="entry name" value="Pilin-like"/>
</dbReference>
<gene>
    <name evidence="3" type="ORF">OK345_08625</name>
</gene>
<protein>
    <submittedName>
        <fullName evidence="3">Type II secretion system GspH family protein</fullName>
    </submittedName>
</protein>